<evidence type="ECO:0000313" key="5">
    <source>
        <dbReference type="EMBL" id="MDT3674471.1"/>
    </source>
</evidence>
<evidence type="ECO:0000313" key="7">
    <source>
        <dbReference type="EMBL" id="MDT3675083.1"/>
    </source>
</evidence>
<evidence type="ECO:0000259" key="1">
    <source>
        <dbReference type="Pfam" id="PF01710"/>
    </source>
</evidence>
<feature type="domain" description="Transposase Synechocystis PCC 6803" evidence="1">
    <location>
        <begin position="5"/>
        <end position="114"/>
    </location>
</feature>
<comment type="caution">
    <text evidence="2">The sequence shown here is derived from an EMBL/GenBank/DDBJ whole genome shotgun (WGS) entry which is preliminary data.</text>
</comment>
<dbReference type="EMBL" id="JAVSJA010000001">
    <property type="protein sequence ID" value="MDT3676815.1"/>
    <property type="molecule type" value="Genomic_DNA"/>
</dbReference>
<accession>A0ABU3HG06</accession>
<evidence type="ECO:0000313" key="8">
    <source>
        <dbReference type="EMBL" id="MDT3676427.1"/>
    </source>
</evidence>
<dbReference type="Proteomes" id="UP001180650">
    <property type="component" value="Unassembled WGS sequence"/>
</dbReference>
<dbReference type="EMBL" id="JAVSJA010000001">
    <property type="protein sequence ID" value="MDT3676427.1"/>
    <property type="molecule type" value="Genomic_DNA"/>
</dbReference>
<evidence type="ECO:0000313" key="3">
    <source>
        <dbReference type="EMBL" id="MDT3673666.1"/>
    </source>
</evidence>
<dbReference type="EMBL" id="JAVSJA010000001">
    <property type="protein sequence ID" value="MDT3674471.1"/>
    <property type="molecule type" value="Genomic_DNA"/>
</dbReference>
<reference evidence="2" key="1">
    <citation type="submission" date="2023-08" db="EMBL/GenBank/DDBJ databases">
        <authorList>
            <person name="Park H.-K."/>
            <person name="Kim I.-S."/>
        </authorList>
    </citation>
    <scope>NUCLEOTIDE SEQUENCE</scope>
    <source>
        <strain evidence="2">NRERC-220</strain>
    </source>
</reference>
<sequence length="141" mass="16334">MAAPYSDDLRQKAVSAVERGEKKSHVCRTLNISRNTLDLWLKRKKQTGTVAAKTNYRRGPKPKIDDLEAFQKLAEQYGHLTQEKMAQKWANPVSRMRIGQALKRIGFTRKKGSSLLFMLNQQTRCQDNILLTQKFRKFLKP</sequence>
<organism evidence="2 10">
    <name type="scientific">Microcystis wesenbergii NRERC-220</name>
    <dbReference type="NCBI Taxonomy" id="3068991"/>
    <lineage>
        <taxon>Bacteria</taxon>
        <taxon>Bacillati</taxon>
        <taxon>Cyanobacteriota</taxon>
        <taxon>Cyanophyceae</taxon>
        <taxon>Oscillatoriophycideae</taxon>
        <taxon>Chroococcales</taxon>
        <taxon>Microcystaceae</taxon>
        <taxon>Microcystis</taxon>
    </lineage>
</organism>
<dbReference type="InterPro" id="IPR036388">
    <property type="entry name" value="WH-like_DNA-bd_sf"/>
</dbReference>
<dbReference type="RefSeq" id="WP_312672158.1">
    <property type="nucleotide sequence ID" value="NZ_JAVSJA010000001.1"/>
</dbReference>
<evidence type="ECO:0000313" key="6">
    <source>
        <dbReference type="EMBL" id="MDT3674488.1"/>
    </source>
</evidence>
<evidence type="ECO:0000313" key="9">
    <source>
        <dbReference type="EMBL" id="MDT3676815.1"/>
    </source>
</evidence>
<dbReference type="EMBL" id="JAVSJA010000001">
    <property type="protein sequence ID" value="MDT3673471.1"/>
    <property type="molecule type" value="Genomic_DNA"/>
</dbReference>
<gene>
    <name evidence="2" type="ORF">RAM70_02530</name>
    <name evidence="3" type="ORF">RAM70_03630</name>
    <name evidence="4" type="ORF">RAM70_04030</name>
    <name evidence="5" type="ORF">RAM70_07975</name>
    <name evidence="6" type="ORF">RAM70_08085</name>
    <name evidence="7" type="ORF">RAM70_11305</name>
    <name evidence="8" type="ORF">RAM70_18610</name>
    <name evidence="9" type="ORF">RAM70_20690</name>
</gene>
<dbReference type="EMBL" id="JAVSJA010000001">
    <property type="protein sequence ID" value="MDT3673739.1"/>
    <property type="molecule type" value="Genomic_DNA"/>
</dbReference>
<dbReference type="SUPFAM" id="SSF46689">
    <property type="entry name" value="Homeodomain-like"/>
    <property type="match status" value="1"/>
</dbReference>
<dbReference type="EMBL" id="JAVSJA010000001">
    <property type="protein sequence ID" value="MDT3675083.1"/>
    <property type="molecule type" value="Genomic_DNA"/>
</dbReference>
<dbReference type="InterPro" id="IPR009057">
    <property type="entry name" value="Homeodomain-like_sf"/>
</dbReference>
<proteinExistence type="predicted"/>
<dbReference type="Gene3D" id="1.10.10.10">
    <property type="entry name" value="Winged helix-like DNA-binding domain superfamily/Winged helix DNA-binding domain"/>
    <property type="match status" value="1"/>
</dbReference>
<name>A0ABU3HG06_9CHRO</name>
<evidence type="ECO:0000313" key="2">
    <source>
        <dbReference type="EMBL" id="MDT3673471.1"/>
    </source>
</evidence>
<protein>
    <submittedName>
        <fullName evidence="2">IS630 transposase-related protein</fullName>
    </submittedName>
</protein>
<keyword evidence="10" id="KW-1185">Reference proteome</keyword>
<evidence type="ECO:0000313" key="4">
    <source>
        <dbReference type="EMBL" id="MDT3673739.1"/>
    </source>
</evidence>
<dbReference type="InterPro" id="IPR002622">
    <property type="entry name" value="Transposase_14"/>
</dbReference>
<dbReference type="EMBL" id="JAVSJA010000001">
    <property type="protein sequence ID" value="MDT3674488.1"/>
    <property type="molecule type" value="Genomic_DNA"/>
</dbReference>
<dbReference type="Pfam" id="PF01710">
    <property type="entry name" value="HTH_Tnp_IS630"/>
    <property type="match status" value="1"/>
</dbReference>
<evidence type="ECO:0000313" key="10">
    <source>
        <dbReference type="Proteomes" id="UP001180650"/>
    </source>
</evidence>
<dbReference type="EMBL" id="JAVSJA010000001">
    <property type="protein sequence ID" value="MDT3673666.1"/>
    <property type="molecule type" value="Genomic_DNA"/>
</dbReference>